<dbReference type="GO" id="GO:0070402">
    <property type="term" value="F:NADPH binding"/>
    <property type="evidence" value="ECO:0007669"/>
    <property type="project" value="TreeGrafter"/>
</dbReference>
<dbReference type="Pfam" id="PF00107">
    <property type="entry name" value="ADH_zinc_N"/>
    <property type="match status" value="1"/>
</dbReference>
<dbReference type="SUPFAM" id="SSF51735">
    <property type="entry name" value="NAD(P)-binding Rossmann-fold domains"/>
    <property type="match status" value="1"/>
</dbReference>
<evidence type="ECO:0000259" key="3">
    <source>
        <dbReference type="SMART" id="SM00829"/>
    </source>
</evidence>
<dbReference type="Gene3D" id="3.40.50.720">
    <property type="entry name" value="NAD(P)-binding Rossmann-like Domain"/>
    <property type="match status" value="1"/>
</dbReference>
<evidence type="ECO:0000313" key="4">
    <source>
        <dbReference type="EMBL" id="CAG8050069.1"/>
    </source>
</evidence>
<dbReference type="InterPro" id="IPR036291">
    <property type="entry name" value="NAD(P)-bd_dom_sf"/>
</dbReference>
<dbReference type="GO" id="GO:0016651">
    <property type="term" value="F:oxidoreductase activity, acting on NAD(P)H"/>
    <property type="evidence" value="ECO:0007669"/>
    <property type="project" value="TreeGrafter"/>
</dbReference>
<dbReference type="InterPro" id="IPR014189">
    <property type="entry name" value="Quinone_OxRdtase_PIG3"/>
</dbReference>
<dbReference type="CDD" id="cd05276">
    <property type="entry name" value="p53_inducible_oxidoreductase"/>
    <property type="match status" value="1"/>
</dbReference>
<dbReference type="PANTHER" id="PTHR48106">
    <property type="entry name" value="QUINONE OXIDOREDUCTASE PIG3-RELATED"/>
    <property type="match status" value="1"/>
</dbReference>
<comment type="caution">
    <text evidence="4">The sequence shown here is derived from an EMBL/GenBank/DDBJ whole genome shotgun (WGS) entry which is preliminary data.</text>
</comment>
<keyword evidence="1" id="KW-0521">NADP</keyword>
<dbReference type="AlphaFoldDB" id="A0A9W4MNT5"/>
<dbReference type="Gene3D" id="3.90.180.10">
    <property type="entry name" value="Medium-chain alcohol dehydrogenases, catalytic domain"/>
    <property type="match status" value="1"/>
</dbReference>
<dbReference type="InterPro" id="IPR020843">
    <property type="entry name" value="ER"/>
</dbReference>
<organism evidence="4 5">
    <name type="scientific">Penicillium olsonii</name>
    <dbReference type="NCBI Taxonomy" id="99116"/>
    <lineage>
        <taxon>Eukaryota</taxon>
        <taxon>Fungi</taxon>
        <taxon>Dikarya</taxon>
        <taxon>Ascomycota</taxon>
        <taxon>Pezizomycotina</taxon>
        <taxon>Eurotiomycetes</taxon>
        <taxon>Eurotiomycetidae</taxon>
        <taxon>Eurotiales</taxon>
        <taxon>Aspergillaceae</taxon>
        <taxon>Penicillium</taxon>
    </lineage>
</organism>
<evidence type="ECO:0000256" key="1">
    <source>
        <dbReference type="ARBA" id="ARBA00022857"/>
    </source>
</evidence>
<dbReference type="InterPro" id="IPR011032">
    <property type="entry name" value="GroES-like_sf"/>
</dbReference>
<dbReference type="InterPro" id="IPR013154">
    <property type="entry name" value="ADH-like_N"/>
</dbReference>
<dbReference type="SUPFAM" id="SSF50129">
    <property type="entry name" value="GroES-like"/>
    <property type="match status" value="1"/>
</dbReference>
<dbReference type="OrthoDB" id="203908at2759"/>
<proteinExistence type="predicted"/>
<dbReference type="PANTHER" id="PTHR48106:SF18">
    <property type="entry name" value="QUINONE OXIDOREDUCTASE PIG3"/>
    <property type="match status" value="1"/>
</dbReference>
<dbReference type="Proteomes" id="UP001153618">
    <property type="component" value="Unassembled WGS sequence"/>
</dbReference>
<reference evidence="4" key="1">
    <citation type="submission" date="2021-07" db="EMBL/GenBank/DDBJ databases">
        <authorList>
            <person name="Branca A.L. A."/>
        </authorList>
    </citation>
    <scope>NUCLEOTIDE SEQUENCE</scope>
</reference>
<keyword evidence="2" id="KW-0560">Oxidoreductase</keyword>
<protein>
    <recommendedName>
        <fullName evidence="3">Enoyl reductase (ER) domain-containing protein</fullName>
    </recommendedName>
</protein>
<dbReference type="SMART" id="SM00829">
    <property type="entry name" value="PKS_ER"/>
    <property type="match status" value="1"/>
</dbReference>
<dbReference type="InterPro" id="IPR013149">
    <property type="entry name" value="ADH-like_C"/>
</dbReference>
<feature type="domain" description="Enoyl reductase (ER)" evidence="3">
    <location>
        <begin position="25"/>
        <end position="343"/>
    </location>
</feature>
<sequence>MPLHPDITSPFEPTTVVSLTIGSKGPATSLFIEEVPKPILEQDEVLVKVKAFGLNRMDITQREGLYPVPPQAGPILGVEFSGTVSEIGGTTDPGDWRVDDEVFGLAYGGAYAEYVRVSRHMLIKKPADWSWELAAAIPETWITATQALHSVAKFQPGEKVLWHAGASSVSLAGIQLAVAAGASAVYTTVGADEKVEFTQSIGATKSFNYRTSDWLESVKEATDNGGVDVIIDFVGKDYFTKNLDLAAEDARIVILGMMSGSTLPGPMEIAPILRKRITISGSTLRGRDLRYQIGVKERMVKTALPGIESGKLQVPIERVFSWKNVSEAHQLLEANTSKGKIVCLVD</sequence>
<dbReference type="EMBL" id="CAJVOS010000016">
    <property type="protein sequence ID" value="CAG8050069.1"/>
    <property type="molecule type" value="Genomic_DNA"/>
</dbReference>
<accession>A0A9W4MNT5</accession>
<dbReference type="NCBIfam" id="TIGR02824">
    <property type="entry name" value="quinone_pig3"/>
    <property type="match status" value="1"/>
</dbReference>
<keyword evidence="5" id="KW-1185">Reference proteome</keyword>
<dbReference type="Pfam" id="PF08240">
    <property type="entry name" value="ADH_N"/>
    <property type="match status" value="1"/>
</dbReference>
<evidence type="ECO:0000313" key="5">
    <source>
        <dbReference type="Proteomes" id="UP001153618"/>
    </source>
</evidence>
<name>A0A9W4MNT5_PENOL</name>
<evidence type="ECO:0000256" key="2">
    <source>
        <dbReference type="ARBA" id="ARBA00023002"/>
    </source>
</evidence>
<gene>
    <name evidence="4" type="ORF">POLS_LOCUS3235</name>
</gene>